<evidence type="ECO:0000313" key="3">
    <source>
        <dbReference type="EMBL" id="KAF5318697.1"/>
    </source>
</evidence>
<dbReference type="Gene3D" id="3.40.50.300">
    <property type="entry name" value="P-loop containing nucleotide triphosphate hydrolases"/>
    <property type="match status" value="1"/>
</dbReference>
<evidence type="ECO:0000259" key="2">
    <source>
        <dbReference type="Pfam" id="PF24883"/>
    </source>
</evidence>
<evidence type="ECO:0000313" key="4">
    <source>
        <dbReference type="Proteomes" id="UP000567179"/>
    </source>
</evidence>
<keyword evidence="4" id="KW-1185">Reference proteome</keyword>
<dbReference type="EMBL" id="JAACJJ010000030">
    <property type="protein sequence ID" value="KAF5318697.1"/>
    <property type="molecule type" value="Genomic_DNA"/>
</dbReference>
<dbReference type="InterPro" id="IPR056884">
    <property type="entry name" value="NPHP3-like_N"/>
</dbReference>
<name>A0A8H5BAM5_9AGAR</name>
<organism evidence="3 4">
    <name type="scientific">Psilocybe cf. subviscida</name>
    <dbReference type="NCBI Taxonomy" id="2480587"/>
    <lineage>
        <taxon>Eukaryota</taxon>
        <taxon>Fungi</taxon>
        <taxon>Dikarya</taxon>
        <taxon>Basidiomycota</taxon>
        <taxon>Agaricomycotina</taxon>
        <taxon>Agaricomycetes</taxon>
        <taxon>Agaricomycetidae</taxon>
        <taxon>Agaricales</taxon>
        <taxon>Agaricineae</taxon>
        <taxon>Strophariaceae</taxon>
        <taxon>Psilocybe</taxon>
    </lineage>
</organism>
<protein>
    <recommendedName>
        <fullName evidence="2">Nephrocystin 3-like N-terminal domain-containing protein</fullName>
    </recommendedName>
</protein>
<proteinExistence type="predicted"/>
<dbReference type="OrthoDB" id="4196355at2759"/>
<sequence length="817" mass="91425">MASIGSSSNVSITGGNFTINYNGNGHATAFEKLSLFVAHSALHDGPARSEGTSCLQGTRTDVLNRAQRWLEQVVEVSPPVLWLYGGAGAGKSAIMQTLSERWMPQGRAMGAFFFARTDETRNTAKALVPTLAYQLAQLYPSAMDVLGPIIISDPVVFKKSIAVQTVRLLVQPLQELIRTGFICVHPRSEKVFLIDGLDECVDSAEQDAVIKAITAVLHDYGVPIKFLVASRPEPAISTAFDVYDQRHRAMKTISLSDHKDSERDIHKFVDSQFHEIRASHLFRNSIPSNWPPHETVMALVRKSSCHFIYACIAMKYIASPKEHPVRSLDVVLGLDVARGGAPSPFPELDALYHLVLGNSVHSQKVGQILAHCIFSSLPPLVSIICLVIDCTPSDIPIFLVDVAGLVSVTKSESRLGMDTNQQRVQILHASLIDFLRDPSRSQTLYLDEKAYHSSHLETHFRLLDYYSHGEGTDPGWPLSHGEDQGYNFTPLGTQIFKSIRTSADTSLTQDVLKTYSLKRFHSIQSNFIDETEEFPSVYAGVVTYLGIIQSANISDGGRLYMTSLQQFFDIFESYLHDEMGPLAPAILPLILSRYPISTVRNIVYHFEGDRKIPYLQYTITQLLMQPCRAFRLGRISAFDNLDPEDLRAVRGTHLGPGSMAVAAAAVLEYLFSRDNSPRDLFFRTPHRTWMQRQKPGKRMATGSPVLASAFHLKCLRYKLAATVSPKSCSATRRKYLGMLSTKVAIDPKPDTLYFLLLDAVLWFLPKSDCSDRVLAYVRRVLPRTAYQRYPKLARRLQMWFDAYGARARNTKMQLLMQ</sequence>
<gene>
    <name evidence="3" type="ORF">D9619_011009</name>
</gene>
<dbReference type="InterPro" id="IPR027417">
    <property type="entry name" value="P-loop_NTPase"/>
</dbReference>
<reference evidence="3 4" key="1">
    <citation type="journal article" date="2020" name="ISME J.">
        <title>Uncovering the hidden diversity of litter-decomposition mechanisms in mushroom-forming fungi.</title>
        <authorList>
            <person name="Floudas D."/>
            <person name="Bentzer J."/>
            <person name="Ahren D."/>
            <person name="Johansson T."/>
            <person name="Persson P."/>
            <person name="Tunlid A."/>
        </authorList>
    </citation>
    <scope>NUCLEOTIDE SEQUENCE [LARGE SCALE GENOMIC DNA]</scope>
    <source>
        <strain evidence="3 4">CBS 101986</strain>
    </source>
</reference>
<dbReference type="PANTHER" id="PTHR10039:SF14">
    <property type="entry name" value="NACHT DOMAIN-CONTAINING PROTEIN"/>
    <property type="match status" value="1"/>
</dbReference>
<keyword evidence="1" id="KW-0677">Repeat</keyword>
<dbReference type="Pfam" id="PF24883">
    <property type="entry name" value="NPHP3_N"/>
    <property type="match status" value="1"/>
</dbReference>
<accession>A0A8H5BAM5</accession>
<dbReference type="AlphaFoldDB" id="A0A8H5BAM5"/>
<dbReference type="Proteomes" id="UP000567179">
    <property type="component" value="Unassembled WGS sequence"/>
</dbReference>
<evidence type="ECO:0000256" key="1">
    <source>
        <dbReference type="ARBA" id="ARBA00022737"/>
    </source>
</evidence>
<feature type="domain" description="Nephrocystin 3-like N-terminal" evidence="2">
    <location>
        <begin position="62"/>
        <end position="231"/>
    </location>
</feature>
<comment type="caution">
    <text evidence="3">The sequence shown here is derived from an EMBL/GenBank/DDBJ whole genome shotgun (WGS) entry which is preliminary data.</text>
</comment>
<dbReference type="SUPFAM" id="SSF52540">
    <property type="entry name" value="P-loop containing nucleoside triphosphate hydrolases"/>
    <property type="match status" value="1"/>
</dbReference>
<dbReference type="PANTHER" id="PTHR10039">
    <property type="entry name" value="AMELOGENIN"/>
    <property type="match status" value="1"/>
</dbReference>